<dbReference type="GO" id="GO:0005634">
    <property type="term" value="C:nucleus"/>
    <property type="evidence" value="ECO:0007669"/>
    <property type="project" value="UniProtKB-SubCell"/>
</dbReference>
<name>A0A4U0U5W0_9PEZI</name>
<dbReference type="GO" id="GO:0005524">
    <property type="term" value="F:ATP binding"/>
    <property type="evidence" value="ECO:0007669"/>
    <property type="project" value="InterPro"/>
</dbReference>
<organism evidence="15 16">
    <name type="scientific">Salinomyces thailandicus</name>
    <dbReference type="NCBI Taxonomy" id="706561"/>
    <lineage>
        <taxon>Eukaryota</taxon>
        <taxon>Fungi</taxon>
        <taxon>Dikarya</taxon>
        <taxon>Ascomycota</taxon>
        <taxon>Pezizomycotina</taxon>
        <taxon>Dothideomycetes</taxon>
        <taxon>Dothideomycetidae</taxon>
        <taxon>Mycosphaerellales</taxon>
        <taxon>Teratosphaeriaceae</taxon>
        <taxon>Salinomyces</taxon>
    </lineage>
</organism>
<dbReference type="Pfam" id="PF03919">
    <property type="entry name" value="mRNA_cap_C"/>
    <property type="match status" value="1"/>
</dbReference>
<accession>A0A4U0U5W0</accession>
<keyword evidence="4" id="KW-0808">Transferase</keyword>
<dbReference type="SUPFAM" id="SSF56091">
    <property type="entry name" value="DNA ligase/mRNA capping enzyme, catalytic domain"/>
    <property type="match status" value="1"/>
</dbReference>
<dbReference type="EMBL" id="NAJL01000013">
    <property type="protein sequence ID" value="TKA29826.1"/>
    <property type="molecule type" value="Genomic_DNA"/>
</dbReference>
<dbReference type="Proteomes" id="UP000308549">
    <property type="component" value="Unassembled WGS sequence"/>
</dbReference>
<feature type="domain" description="mRNA capping enzyme adenylation" evidence="12">
    <location>
        <begin position="410"/>
        <end position="609"/>
    </location>
</feature>
<feature type="compositionally biased region" description="Acidic residues" evidence="11">
    <location>
        <begin position="795"/>
        <end position="806"/>
    </location>
</feature>
<evidence type="ECO:0000256" key="6">
    <source>
        <dbReference type="ARBA" id="ARBA00022741"/>
    </source>
</evidence>
<keyword evidence="3" id="KW-0507">mRNA processing</keyword>
<dbReference type="GO" id="GO:0005525">
    <property type="term" value="F:GTP binding"/>
    <property type="evidence" value="ECO:0007669"/>
    <property type="project" value="UniProtKB-KW"/>
</dbReference>
<dbReference type="SUPFAM" id="SSF50249">
    <property type="entry name" value="Nucleic acid-binding proteins"/>
    <property type="match status" value="1"/>
</dbReference>
<feature type="compositionally biased region" description="Basic and acidic residues" evidence="11">
    <location>
        <begin position="756"/>
        <end position="775"/>
    </location>
</feature>
<evidence type="ECO:0000256" key="10">
    <source>
        <dbReference type="ARBA" id="ARBA00044624"/>
    </source>
</evidence>
<evidence type="ECO:0000313" key="15">
    <source>
        <dbReference type="EMBL" id="TKA29826.1"/>
    </source>
</evidence>
<evidence type="ECO:0000259" key="13">
    <source>
        <dbReference type="Pfam" id="PF03919"/>
    </source>
</evidence>
<gene>
    <name evidence="15" type="ORF">B0A50_03190</name>
</gene>
<comment type="caution">
    <text evidence="15">The sequence shown here is derived from an EMBL/GenBank/DDBJ whole genome shotgun (WGS) entry which is preliminary data.</text>
</comment>
<keyword evidence="8" id="KW-0342">GTP-binding</keyword>
<keyword evidence="16" id="KW-1185">Reference proteome</keyword>
<evidence type="ECO:0000313" key="16">
    <source>
        <dbReference type="Proteomes" id="UP000308549"/>
    </source>
</evidence>
<dbReference type="CDD" id="cd07895">
    <property type="entry name" value="Adenylation_mRNA_capping"/>
    <property type="match status" value="1"/>
</dbReference>
<evidence type="ECO:0000256" key="9">
    <source>
        <dbReference type="ARBA" id="ARBA00023242"/>
    </source>
</evidence>
<evidence type="ECO:0000256" key="4">
    <source>
        <dbReference type="ARBA" id="ARBA00022679"/>
    </source>
</evidence>
<reference evidence="15 16" key="1">
    <citation type="submission" date="2017-03" db="EMBL/GenBank/DDBJ databases">
        <title>Genomes of endolithic fungi from Antarctica.</title>
        <authorList>
            <person name="Coleine C."/>
            <person name="Masonjones S."/>
            <person name="Stajich J.E."/>
        </authorList>
    </citation>
    <scope>NUCLEOTIDE SEQUENCE [LARGE SCALE GENOMIC DNA]</scope>
    <source>
        <strain evidence="15 16">CCFEE 6315</strain>
    </source>
</reference>
<dbReference type="InterPro" id="IPR021150">
    <property type="entry name" value="Ubiq_cyt_c_chap"/>
</dbReference>
<dbReference type="InterPro" id="IPR013846">
    <property type="entry name" value="mRNA_cap_enzyme_C"/>
</dbReference>
<dbReference type="Gene3D" id="2.40.50.140">
    <property type="entry name" value="Nucleic acid-binding proteins"/>
    <property type="match status" value="1"/>
</dbReference>
<evidence type="ECO:0000256" key="11">
    <source>
        <dbReference type="SAM" id="MobiDB-lite"/>
    </source>
</evidence>
<evidence type="ECO:0000259" key="14">
    <source>
        <dbReference type="Pfam" id="PF03981"/>
    </source>
</evidence>
<evidence type="ECO:0000256" key="8">
    <source>
        <dbReference type="ARBA" id="ARBA00023134"/>
    </source>
</evidence>
<feature type="domain" description="mRNA capping enzyme C-terminal" evidence="13">
    <location>
        <begin position="613"/>
        <end position="736"/>
    </location>
</feature>
<dbReference type="InterPro" id="IPR001339">
    <property type="entry name" value="mRNA_cap_enzyme_adenylation"/>
</dbReference>
<proteinExistence type="predicted"/>
<comment type="catalytic activity">
    <reaction evidence="10">
        <text>a 5'-end diphospho-ribonucleoside in mRNA + GTP + H(+) = a 5'-end (5'-triphosphoguanosine)-ribonucleoside in mRNA + diphosphate</text>
        <dbReference type="Rhea" id="RHEA:67012"/>
        <dbReference type="Rhea" id="RHEA-COMP:17165"/>
        <dbReference type="Rhea" id="RHEA-COMP:17166"/>
        <dbReference type="ChEBI" id="CHEBI:15378"/>
        <dbReference type="ChEBI" id="CHEBI:33019"/>
        <dbReference type="ChEBI" id="CHEBI:37565"/>
        <dbReference type="ChEBI" id="CHEBI:167616"/>
        <dbReference type="ChEBI" id="CHEBI:167617"/>
        <dbReference type="EC" id="2.7.7.50"/>
    </reaction>
    <physiologicalReaction direction="left-to-right" evidence="10">
        <dbReference type="Rhea" id="RHEA:67013"/>
    </physiologicalReaction>
</comment>
<dbReference type="GO" id="GO:0006370">
    <property type="term" value="P:7-methylguanosine mRNA capping"/>
    <property type="evidence" value="ECO:0007669"/>
    <property type="project" value="UniProtKB-KW"/>
</dbReference>
<dbReference type="InterPro" id="IPR012340">
    <property type="entry name" value="NA-bd_OB-fold"/>
</dbReference>
<feature type="region of interest" description="Disordered" evidence="11">
    <location>
        <begin position="753"/>
        <end position="806"/>
    </location>
</feature>
<evidence type="ECO:0000256" key="1">
    <source>
        <dbReference type="ARBA" id="ARBA00004123"/>
    </source>
</evidence>
<dbReference type="OrthoDB" id="200924at2759"/>
<dbReference type="InterPro" id="IPR051029">
    <property type="entry name" value="mRNA_Capping_Enz/RNA_Phosphat"/>
</dbReference>
<evidence type="ECO:0000259" key="12">
    <source>
        <dbReference type="Pfam" id="PF01331"/>
    </source>
</evidence>
<keyword evidence="9" id="KW-0539">Nucleus</keyword>
<keyword evidence="6" id="KW-0547">Nucleotide-binding</keyword>
<dbReference type="EC" id="2.7.7.50" evidence="2"/>
<sequence>MANASVCASCLRALRLQTRKDLPRSSLTSPQRLNIRLYTTTNPNLAQAPTRPPPLSAAAPPSSSTAPPPSPLDMKSLASQLRNADVLRATTEPYIAYGSTEDLFRACTAQCSYTIPSLNLSPSEPAPKNSAQEDVGEGQGWWFQPKAQGGLGLDVTFNCWAQVMMLHMYLLTVRLRGFPAEHARVWHQNLLDHFFYAAEDRMAVWHGMSARGVRNKYLKDLWLQWRGALVSYDEGLVKGDAVLAGAVWRNMFKAGEDVDVGDVAVVVAYMRRQLRRLDGLEDARFAAGEVGFEGLEGVKGVVAKESTWVRRSFTEEDLKGFEVNAVHLDARLTCPPHRNPPHTFRSFPIHRRQSGHWVRGQDWVGDEIKMGSTIDLAQIGTKIGEPDLRFERDNVADLLDRRNTSFPGAQPVSFARHHLDELQNVDYFLCEKTDGVRCLLYLTQFIGESGTPSESHFLIDRRNDYYYISDNQLHIPRSKDDVASFHTGTLLDGELVLQKTKNGLRLAYLIFDLLALDGENSMNRPFDKRYGKARELVIAPFRAFASKYAEDVANMVFDVQLKSMETPYAMEMMFKEKIPQLPHGNDGLIFTCVTTPYVSGTDQHILKWKPPHENTVDFRLQIETFPLLQDEDGEYEDWDAKPDISLLVNHGEGGYEYFAMLALTDDEWTRMKALNQQFDRRIIECYRNPSNGAWRPKIDEGGTPRFRDDKRDANHISVVNSVLESIRDAVSEGQLIEAAPTIRAGFKQRLAAKQAGAKDEQRRIAEGERKRREAAARAQQQQQQQQQQVSGQREAEDEDDGPSYED</sequence>
<evidence type="ECO:0000256" key="7">
    <source>
        <dbReference type="ARBA" id="ARBA00023042"/>
    </source>
</evidence>
<keyword evidence="5" id="KW-0548">Nucleotidyltransferase</keyword>
<evidence type="ECO:0000256" key="3">
    <source>
        <dbReference type="ARBA" id="ARBA00022664"/>
    </source>
</evidence>
<comment type="subcellular location">
    <subcellularLocation>
        <location evidence="1">Nucleus</location>
    </subcellularLocation>
</comment>
<dbReference type="PANTHER" id="PTHR10367:SF17">
    <property type="entry name" value="MRNA-CAPPING ENZYME"/>
    <property type="match status" value="1"/>
</dbReference>
<dbReference type="GO" id="GO:0004484">
    <property type="term" value="F:mRNA guanylyltransferase activity"/>
    <property type="evidence" value="ECO:0007669"/>
    <property type="project" value="UniProtKB-EC"/>
</dbReference>
<dbReference type="AlphaFoldDB" id="A0A4U0U5W0"/>
<dbReference type="Gene3D" id="3.30.470.30">
    <property type="entry name" value="DNA ligase/mRNA capping enzyme"/>
    <property type="match status" value="1"/>
</dbReference>
<dbReference type="PANTHER" id="PTHR10367">
    <property type="entry name" value="MRNA-CAPPING ENZYME"/>
    <property type="match status" value="1"/>
</dbReference>
<feature type="compositionally biased region" description="Low complexity" evidence="11">
    <location>
        <begin position="776"/>
        <end position="792"/>
    </location>
</feature>
<protein>
    <recommendedName>
        <fullName evidence="2">mRNA guanylyltransferase</fullName>
        <ecNumber evidence="2">2.7.7.50</ecNumber>
    </recommendedName>
</protein>
<dbReference type="Pfam" id="PF01331">
    <property type="entry name" value="mRNA_cap_enzyme"/>
    <property type="match status" value="1"/>
</dbReference>
<evidence type="ECO:0000256" key="5">
    <source>
        <dbReference type="ARBA" id="ARBA00022695"/>
    </source>
</evidence>
<feature type="compositionally biased region" description="Low complexity" evidence="11">
    <location>
        <begin position="56"/>
        <end position="65"/>
    </location>
</feature>
<dbReference type="Pfam" id="PF03981">
    <property type="entry name" value="Ubiq_cyt_C_chap"/>
    <property type="match status" value="1"/>
</dbReference>
<feature type="region of interest" description="Disordered" evidence="11">
    <location>
        <begin position="43"/>
        <end position="75"/>
    </location>
</feature>
<feature type="domain" description="Ubiquinol-cytochrome c chaperone" evidence="14">
    <location>
        <begin position="151"/>
        <end position="290"/>
    </location>
</feature>
<evidence type="ECO:0000256" key="2">
    <source>
        <dbReference type="ARBA" id="ARBA00012475"/>
    </source>
</evidence>
<keyword evidence="7" id="KW-0506">mRNA capping</keyword>